<sequence length="183" mass="20239">MLERSLRIHVVGVEKELGFLDIFKEVGYLFPADVSVELVFVTRRDMLPATCNGNENLVLTLLPNLSVHLAAGTYGDDLDPLFDCGSGAPDMIIGLNAGLFAYESWRSVVTFLYEHDGVTGVFTDYNEHSAVNCASIGGSEARDSVIMNPFRQPLALPVYSQNLPQFSNGFFYVYNEQDITDID</sequence>
<dbReference type="PANTHER" id="PTHR47570:SF1">
    <property type="entry name" value="ZINC ION BINDING PROTEIN"/>
    <property type="match status" value="1"/>
</dbReference>
<dbReference type="PANTHER" id="PTHR47570">
    <property type="entry name" value="ZINC ION BINDING PROTEIN"/>
    <property type="match status" value="1"/>
</dbReference>
<gene>
    <name evidence="2" type="ORF">GOCE00092_LOCUS5588</name>
</gene>
<dbReference type="InterPro" id="IPR046824">
    <property type="entry name" value="Mss51-like_C"/>
</dbReference>
<evidence type="ECO:0000259" key="1">
    <source>
        <dbReference type="Pfam" id="PF20179"/>
    </source>
</evidence>
<evidence type="ECO:0000313" key="2">
    <source>
        <dbReference type="EMBL" id="CAD9276680.1"/>
    </source>
</evidence>
<dbReference type="EMBL" id="HBGK01010734">
    <property type="protein sequence ID" value="CAD9276680.1"/>
    <property type="molecule type" value="Transcribed_RNA"/>
</dbReference>
<reference evidence="2" key="1">
    <citation type="submission" date="2021-01" db="EMBL/GenBank/DDBJ databases">
        <authorList>
            <person name="Corre E."/>
            <person name="Pelletier E."/>
            <person name="Niang G."/>
            <person name="Scheremetjew M."/>
            <person name="Finn R."/>
            <person name="Kale V."/>
            <person name="Holt S."/>
            <person name="Cochrane G."/>
            <person name="Meng A."/>
            <person name="Brown T."/>
            <person name="Cohen L."/>
        </authorList>
    </citation>
    <scope>NUCLEOTIDE SEQUENCE</scope>
    <source>
        <strain evidence="2">CCMP 410</strain>
    </source>
</reference>
<feature type="domain" description="Mitochondrial splicing suppressor 51-like C-terminal" evidence="1">
    <location>
        <begin position="3"/>
        <end position="155"/>
    </location>
</feature>
<name>A0A7S1URY6_9STRA</name>
<accession>A0A7S1URY6</accession>
<dbReference type="Pfam" id="PF20179">
    <property type="entry name" value="MSS51_C"/>
    <property type="match status" value="1"/>
</dbReference>
<proteinExistence type="predicted"/>
<organism evidence="2">
    <name type="scientific">Grammatophora oceanica</name>
    <dbReference type="NCBI Taxonomy" id="210454"/>
    <lineage>
        <taxon>Eukaryota</taxon>
        <taxon>Sar</taxon>
        <taxon>Stramenopiles</taxon>
        <taxon>Ochrophyta</taxon>
        <taxon>Bacillariophyta</taxon>
        <taxon>Fragilariophyceae</taxon>
        <taxon>Fragilariophycidae</taxon>
        <taxon>Rhabdonematales</taxon>
        <taxon>Grammatophoraceae</taxon>
        <taxon>Grammatophora</taxon>
    </lineage>
</organism>
<protein>
    <recommendedName>
        <fullName evidence="1">Mitochondrial splicing suppressor 51-like C-terminal domain-containing protein</fullName>
    </recommendedName>
</protein>
<dbReference type="AlphaFoldDB" id="A0A7S1URY6"/>